<dbReference type="Proteomes" id="UP000485058">
    <property type="component" value="Unassembled WGS sequence"/>
</dbReference>
<sequence length="61" mass="6144">MPVHDGKNPMKLRTATLTRADRWMLSPGGPIGTAGLGAGGGCGVGLGLGWGYGAAWGSKYL</sequence>
<name>A0A699ZF48_HAELA</name>
<comment type="caution">
    <text evidence="1">The sequence shown here is derived from an EMBL/GenBank/DDBJ whole genome shotgun (WGS) entry which is preliminary data.</text>
</comment>
<feature type="non-terminal residue" evidence="1">
    <location>
        <position position="61"/>
    </location>
</feature>
<evidence type="ECO:0000313" key="1">
    <source>
        <dbReference type="EMBL" id="GFH17746.1"/>
    </source>
</evidence>
<gene>
    <name evidence="1" type="ORF">HaLaN_14441</name>
</gene>
<accession>A0A699ZF48</accession>
<protein>
    <submittedName>
        <fullName evidence="1">Uncharacterized protein</fullName>
    </submittedName>
</protein>
<evidence type="ECO:0000313" key="2">
    <source>
        <dbReference type="Proteomes" id="UP000485058"/>
    </source>
</evidence>
<proteinExistence type="predicted"/>
<keyword evidence="2" id="KW-1185">Reference proteome</keyword>
<dbReference type="AlphaFoldDB" id="A0A699ZF48"/>
<organism evidence="1 2">
    <name type="scientific">Haematococcus lacustris</name>
    <name type="common">Green alga</name>
    <name type="synonym">Haematococcus pluvialis</name>
    <dbReference type="NCBI Taxonomy" id="44745"/>
    <lineage>
        <taxon>Eukaryota</taxon>
        <taxon>Viridiplantae</taxon>
        <taxon>Chlorophyta</taxon>
        <taxon>core chlorophytes</taxon>
        <taxon>Chlorophyceae</taxon>
        <taxon>CS clade</taxon>
        <taxon>Chlamydomonadales</taxon>
        <taxon>Haematococcaceae</taxon>
        <taxon>Haematococcus</taxon>
    </lineage>
</organism>
<dbReference type="EMBL" id="BLLF01001196">
    <property type="protein sequence ID" value="GFH17746.1"/>
    <property type="molecule type" value="Genomic_DNA"/>
</dbReference>
<reference evidence="1 2" key="1">
    <citation type="submission" date="2020-02" db="EMBL/GenBank/DDBJ databases">
        <title>Draft genome sequence of Haematococcus lacustris strain NIES-144.</title>
        <authorList>
            <person name="Morimoto D."/>
            <person name="Nakagawa S."/>
            <person name="Yoshida T."/>
            <person name="Sawayama S."/>
        </authorList>
    </citation>
    <scope>NUCLEOTIDE SEQUENCE [LARGE SCALE GENOMIC DNA]</scope>
    <source>
        <strain evidence="1 2">NIES-144</strain>
    </source>
</reference>